<dbReference type="SUPFAM" id="SSF56672">
    <property type="entry name" value="DNA/RNA polymerases"/>
    <property type="match status" value="1"/>
</dbReference>
<dbReference type="PANTHER" id="PTHR33064">
    <property type="entry name" value="POL PROTEIN"/>
    <property type="match status" value="1"/>
</dbReference>
<organism evidence="1 2">
    <name type="scientific">Dreissena polymorpha</name>
    <name type="common">Zebra mussel</name>
    <name type="synonym">Mytilus polymorpha</name>
    <dbReference type="NCBI Taxonomy" id="45954"/>
    <lineage>
        <taxon>Eukaryota</taxon>
        <taxon>Metazoa</taxon>
        <taxon>Spiralia</taxon>
        <taxon>Lophotrochozoa</taxon>
        <taxon>Mollusca</taxon>
        <taxon>Bivalvia</taxon>
        <taxon>Autobranchia</taxon>
        <taxon>Heteroconchia</taxon>
        <taxon>Euheterodonta</taxon>
        <taxon>Imparidentia</taxon>
        <taxon>Neoheterodontei</taxon>
        <taxon>Myida</taxon>
        <taxon>Dreissenoidea</taxon>
        <taxon>Dreissenidae</taxon>
        <taxon>Dreissena</taxon>
    </lineage>
</organism>
<name>A0A9D4JRF5_DREPO</name>
<proteinExistence type="predicted"/>
<sequence length="54" mass="6150">MPSKDTEVVENWPAPTCSKDVESFLGLANYHRSFVKWFSDLATPLYCLTGKKQL</sequence>
<reference evidence="1" key="2">
    <citation type="submission" date="2020-11" db="EMBL/GenBank/DDBJ databases">
        <authorList>
            <person name="McCartney M.A."/>
            <person name="Auch B."/>
            <person name="Kono T."/>
            <person name="Mallez S."/>
            <person name="Becker A."/>
            <person name="Gohl D.M."/>
            <person name="Silverstein K.A.T."/>
            <person name="Koren S."/>
            <person name="Bechman K.B."/>
            <person name="Herman A."/>
            <person name="Abrahante J.E."/>
            <person name="Garbe J."/>
        </authorList>
    </citation>
    <scope>NUCLEOTIDE SEQUENCE</scope>
    <source>
        <strain evidence="1">Duluth1</strain>
        <tissue evidence="1">Whole animal</tissue>
    </source>
</reference>
<comment type="caution">
    <text evidence="1">The sequence shown here is derived from an EMBL/GenBank/DDBJ whole genome shotgun (WGS) entry which is preliminary data.</text>
</comment>
<dbReference type="InterPro" id="IPR043128">
    <property type="entry name" value="Rev_trsase/Diguanyl_cyclase"/>
</dbReference>
<keyword evidence="2" id="KW-1185">Reference proteome</keyword>
<dbReference type="InterPro" id="IPR043502">
    <property type="entry name" value="DNA/RNA_pol_sf"/>
</dbReference>
<dbReference type="PANTHER" id="PTHR33064:SF37">
    <property type="entry name" value="RIBONUCLEASE H"/>
    <property type="match status" value="1"/>
</dbReference>
<evidence type="ECO:0000313" key="1">
    <source>
        <dbReference type="EMBL" id="KAH3821825.1"/>
    </source>
</evidence>
<dbReference type="Gene3D" id="3.30.70.270">
    <property type="match status" value="1"/>
</dbReference>
<evidence type="ECO:0008006" key="3">
    <source>
        <dbReference type="Google" id="ProtNLM"/>
    </source>
</evidence>
<reference evidence="1" key="1">
    <citation type="journal article" date="2019" name="bioRxiv">
        <title>The Genome of the Zebra Mussel, Dreissena polymorpha: A Resource for Invasive Species Research.</title>
        <authorList>
            <person name="McCartney M.A."/>
            <person name="Auch B."/>
            <person name="Kono T."/>
            <person name="Mallez S."/>
            <person name="Zhang Y."/>
            <person name="Obille A."/>
            <person name="Becker A."/>
            <person name="Abrahante J.E."/>
            <person name="Garbe J."/>
            <person name="Badalamenti J.P."/>
            <person name="Herman A."/>
            <person name="Mangelson H."/>
            <person name="Liachko I."/>
            <person name="Sullivan S."/>
            <person name="Sone E.D."/>
            <person name="Koren S."/>
            <person name="Silverstein K.A.T."/>
            <person name="Beckman K.B."/>
            <person name="Gohl D.M."/>
        </authorList>
    </citation>
    <scope>NUCLEOTIDE SEQUENCE</scope>
    <source>
        <strain evidence="1">Duluth1</strain>
        <tissue evidence="1">Whole animal</tissue>
    </source>
</reference>
<dbReference type="EMBL" id="JAIWYP010000005">
    <property type="protein sequence ID" value="KAH3821825.1"/>
    <property type="molecule type" value="Genomic_DNA"/>
</dbReference>
<protein>
    <recommendedName>
        <fullName evidence="3">Reverse transcriptase</fullName>
    </recommendedName>
</protein>
<accession>A0A9D4JRF5</accession>
<dbReference type="InterPro" id="IPR051320">
    <property type="entry name" value="Viral_Replic_Matur_Polypro"/>
</dbReference>
<dbReference type="Proteomes" id="UP000828390">
    <property type="component" value="Unassembled WGS sequence"/>
</dbReference>
<gene>
    <name evidence="1" type="ORF">DPMN_123593</name>
</gene>
<evidence type="ECO:0000313" key="2">
    <source>
        <dbReference type="Proteomes" id="UP000828390"/>
    </source>
</evidence>
<dbReference type="AlphaFoldDB" id="A0A9D4JRF5"/>